<evidence type="ECO:0000256" key="1">
    <source>
        <dbReference type="SAM" id="MobiDB-lite"/>
    </source>
</evidence>
<dbReference type="SMART" id="SM00028">
    <property type="entry name" value="TPR"/>
    <property type="match status" value="6"/>
</dbReference>
<evidence type="ECO:0000259" key="2">
    <source>
        <dbReference type="Pfam" id="PF12770"/>
    </source>
</evidence>
<reference evidence="3" key="1">
    <citation type="submission" date="2021-01" db="EMBL/GenBank/DDBJ databases">
        <authorList>
            <person name="Kaushik A."/>
        </authorList>
    </citation>
    <scope>NUCLEOTIDE SEQUENCE</scope>
    <source>
        <strain evidence="3">AG3-1AP</strain>
    </source>
</reference>
<dbReference type="Pfam" id="PF12770">
    <property type="entry name" value="CHAT"/>
    <property type="match status" value="1"/>
</dbReference>
<evidence type="ECO:0000313" key="3">
    <source>
        <dbReference type="EMBL" id="CAE6530419.1"/>
    </source>
</evidence>
<accession>A0A8H3DKY6</accession>
<dbReference type="EMBL" id="CAJMWV010007605">
    <property type="protein sequence ID" value="CAE6530419.1"/>
    <property type="molecule type" value="Genomic_DNA"/>
</dbReference>
<dbReference type="Gene3D" id="1.25.40.10">
    <property type="entry name" value="Tetratricopeptide repeat domain"/>
    <property type="match status" value="3"/>
</dbReference>
<dbReference type="SUPFAM" id="SSF81901">
    <property type="entry name" value="HCP-like"/>
    <property type="match status" value="1"/>
</dbReference>
<dbReference type="SUPFAM" id="SSF48452">
    <property type="entry name" value="TPR-like"/>
    <property type="match status" value="1"/>
</dbReference>
<dbReference type="AlphaFoldDB" id="A0A8H3DKY6"/>
<evidence type="ECO:0000313" key="4">
    <source>
        <dbReference type="Proteomes" id="UP000663831"/>
    </source>
</evidence>
<organism evidence="3 4">
    <name type="scientific">Rhizoctonia solani</name>
    <dbReference type="NCBI Taxonomy" id="456999"/>
    <lineage>
        <taxon>Eukaryota</taxon>
        <taxon>Fungi</taxon>
        <taxon>Dikarya</taxon>
        <taxon>Basidiomycota</taxon>
        <taxon>Agaricomycotina</taxon>
        <taxon>Agaricomycetes</taxon>
        <taxon>Cantharellales</taxon>
        <taxon>Ceratobasidiaceae</taxon>
        <taxon>Rhizoctonia</taxon>
    </lineage>
</organism>
<dbReference type="InterPro" id="IPR019734">
    <property type="entry name" value="TPR_rpt"/>
</dbReference>
<dbReference type="InterPro" id="IPR011990">
    <property type="entry name" value="TPR-like_helical_dom_sf"/>
</dbReference>
<dbReference type="PANTHER" id="PTHR19959:SF119">
    <property type="entry name" value="FUNGAL LIPASE-LIKE DOMAIN-CONTAINING PROTEIN"/>
    <property type="match status" value="1"/>
</dbReference>
<comment type="caution">
    <text evidence="3">The sequence shown here is derived from an EMBL/GenBank/DDBJ whole genome shotgun (WGS) entry which is preliminary data.</text>
</comment>
<dbReference type="InterPro" id="IPR006597">
    <property type="entry name" value="Sel1-like"/>
</dbReference>
<dbReference type="Proteomes" id="UP000663831">
    <property type="component" value="Unassembled WGS sequence"/>
</dbReference>
<feature type="domain" description="CHAT" evidence="2">
    <location>
        <begin position="803"/>
        <end position="1084"/>
    </location>
</feature>
<protein>
    <recommendedName>
        <fullName evidence="2">CHAT domain-containing protein</fullName>
    </recommendedName>
</protein>
<feature type="compositionally biased region" description="Polar residues" evidence="1">
    <location>
        <begin position="1"/>
        <end position="17"/>
    </location>
</feature>
<dbReference type="Pfam" id="PF08238">
    <property type="entry name" value="Sel1"/>
    <property type="match status" value="5"/>
</dbReference>
<proteinExistence type="predicted"/>
<name>A0A8H3DKY6_9AGAM</name>
<feature type="region of interest" description="Disordered" evidence="1">
    <location>
        <begin position="1"/>
        <end position="23"/>
    </location>
</feature>
<dbReference type="PANTHER" id="PTHR19959">
    <property type="entry name" value="KINESIN LIGHT CHAIN"/>
    <property type="match status" value="1"/>
</dbReference>
<gene>
    <name evidence="3" type="ORF">RDB_LOCUS156952</name>
</gene>
<sequence>MEKSFQYTSRALSQTPSGHPDLPSRLTSLGISHHDRYNRFGELDDVNRSIEHTSHALALTPNDNPDLPHQLTQLGKFYNDRFQGLGELRDLEKAIECASRALALTPDGHPHLPLRLIQLGKSHNDRFQRLGELVDLEKAVEYTSRAVALTPDGHPDLLHQLVQLGKSYNNRFQRLGDLEDLEKAIEYVAHALRLSPGDHPELLHQLTQLGKSYSDRFQRLGELDDLQKAIECASRALALTPDGHPHLPLRLIQLGKSHNDRFQRLGELTDLEKAIEYTSRALNLTPDGHPELPHQLSQLGKSHNDRFQRLGELEDLEKAVKYTSRAVELTPDDYPDLPHQLTQLGKSYNDQFHRFRELRDLEKAIECASRALALTPDGHPHLPLRLIQLGKSHNDRFQRLGELTDLEKAIEYTSRALNLTPDGHPELPHQLSQLGKSHNDRFQRLGELEDLEKAVKYTSRAAELTPYGHPDLLHQLTQLGKSYSDRFQQLGELEDLEKAIEYASRALALTPDGHPSLPTQHFHLAKSFFLQFQHTNELSHLQESLWFFRNAAGSQMGEPRDKFVYALHWANLASKHSSLNPIEAFQAAIDLLPQFIWMGTTTRQQYEDLSEAEGLAIQAASVAIHSSNYPLALEWLEQARCVVWNQSLMLRYPVDELHIHHPALATRLQTVIAQLDSARSQSHFRAPSAGLMTSEQIAWEHRRLAMEYDNLLSQVRTLPGFEHFLQPLKASVLVHAARNGPIVVIICGEDHCDALLILSGRYDIQHLPLPNFAKENAQEAHSEIEIMLEGREPGDGSGIENALTVLWNGIVKPVLDFLGYTNTAPMGRLPHITWCPTGVLSFLPLHAAGDYNEPQSRAFDYVISSYTPTLTALLATTPSTLNYNTRVLAIGQQATPGRKPLFSMVRELESVKAHVVKNNVQYSQLIDSKATTKTVLDAMEQHDWVHFACHTHKNVHNPAESGFILHEGILDLAAISRRSFKSKGLAYLSACHTAVGYERLPDEAIHLAAGMLIVGYPSVIAALWSLFDEDPPFLAERVYAKLVESGKVGNGEGGEALHYAIAALRQKVGEKAFAHWVPYIHIGS</sequence>
<dbReference type="InterPro" id="IPR024983">
    <property type="entry name" value="CHAT_dom"/>
</dbReference>